<dbReference type="InterPro" id="IPR000674">
    <property type="entry name" value="Ald_Oxase/Xan_DH_a/b"/>
</dbReference>
<evidence type="ECO:0000259" key="3">
    <source>
        <dbReference type="SMART" id="SM01008"/>
    </source>
</evidence>
<sequence length="808" mass="86061">MSVTSDSETTAEIGRRRLRKEDARLITGRNHYTDSMSRVGMLTLGMVRSPVAHAKITRLDVSAAKASPGVVDVLTGPDLADSQGSLPNAWPVTPDQKAPAHPAVAIDEVVFAGEIVAVVIARTAAQARDAIELVDVDYDDLPVVVDLEAAERDEELVHPDLGTNTSSVWVFDSASAGTGGDVQQAIADSDVVIERTLYQQRLIPSFMEPRSILVDPTGDRIEMWSATQIPHILRTMLSMTLGIPEGKLRVTAPDVGGGFGGKLEVTPEEVITVLAAQRTGKPCKYTETRSESLMGAHHGRAQVQRLKLSANKDGTVTGLDVRLLADMGAYLGLVGPGIPVLGAFMYNAIYKFPAYRFESKALFTDKVWTDAYRGAGRPEATFAIERMMDELAAELGMDPLEVRRKNWIKHDEFPFSTISGLEYDSGNYEAATDKALELFGYEELRAEQQRRRESNDPVQLGIGVSTYTEMCGLAPSRVLGSLDYGAGGWEYAQVRVLPTGHVEVVTGISPHGQGHETGFSQIVADRLGVPFDNVEILHGDTQVAQRGLDTYGSRSLTVGGMAVVAAADKVIAKAKVIAAHMLEASEDDIEFESGRFGVRGTDQGVALGDVALAAFAAHDLPDGIEASLDSDATFDPENFSFPHGSHLCAMEVDTETGQVTLRKYVCVDDIGTIINPLLVEGQVQGGLAQGIAQALFEEAVYDDAGTLVSGSFVDYLVPSAADLPSFITDTTTTPATSNVLGVKGVGEAGTIASTPAIVNGVLDAIRHLGVKDVRMPCSPSTVWAAIHDAGSGATAEAPNVQTARGDQS</sequence>
<keyword evidence="2 4" id="KW-0560">Oxidoreductase</keyword>
<protein>
    <submittedName>
        <fullName evidence="4">Carbon-monoxide dehydrogenase large subunit</fullName>
        <ecNumber evidence="4">1.2.7.4</ecNumber>
    </submittedName>
</protein>
<dbReference type="AlphaFoldDB" id="A0A7Z0A7F3"/>
<dbReference type="InterPro" id="IPR008274">
    <property type="entry name" value="AldOxase/xan_DH_MoCoBD1"/>
</dbReference>
<evidence type="ECO:0000313" key="4">
    <source>
        <dbReference type="EMBL" id="NYI65824.1"/>
    </source>
</evidence>
<evidence type="ECO:0000313" key="5">
    <source>
        <dbReference type="Proteomes" id="UP000539111"/>
    </source>
</evidence>
<reference evidence="4 5" key="1">
    <citation type="submission" date="2020-07" db="EMBL/GenBank/DDBJ databases">
        <title>Sequencing the genomes of 1000 actinobacteria strains.</title>
        <authorList>
            <person name="Klenk H.-P."/>
        </authorList>
    </citation>
    <scope>NUCLEOTIDE SEQUENCE [LARGE SCALE GENOMIC DNA]</scope>
    <source>
        <strain evidence="4 5">DSM 26341</strain>
    </source>
</reference>
<evidence type="ECO:0000256" key="2">
    <source>
        <dbReference type="ARBA" id="ARBA00023002"/>
    </source>
</evidence>
<keyword evidence="5" id="KW-1185">Reference proteome</keyword>
<dbReference type="RefSeq" id="WP_179424797.1">
    <property type="nucleotide sequence ID" value="NZ_JACBZP010000001.1"/>
</dbReference>
<accession>A0A7Z0A7F3</accession>
<evidence type="ECO:0000256" key="1">
    <source>
        <dbReference type="ARBA" id="ARBA00022505"/>
    </source>
</evidence>
<dbReference type="PANTHER" id="PTHR11908">
    <property type="entry name" value="XANTHINE DEHYDROGENASE"/>
    <property type="match status" value="1"/>
</dbReference>
<gene>
    <name evidence="4" type="ORF">BJY26_000130</name>
</gene>
<dbReference type="Pfam" id="PF20256">
    <property type="entry name" value="MoCoBD_2"/>
    <property type="match status" value="1"/>
</dbReference>
<dbReference type="InterPro" id="IPR036856">
    <property type="entry name" value="Ald_Oxase/Xan_DH_a/b_sf"/>
</dbReference>
<dbReference type="PANTHER" id="PTHR11908:SF132">
    <property type="entry name" value="ALDEHYDE OXIDASE 1-RELATED"/>
    <property type="match status" value="1"/>
</dbReference>
<dbReference type="InterPro" id="IPR037165">
    <property type="entry name" value="AldOxase/xan_DH_Mopterin-bd_sf"/>
</dbReference>
<dbReference type="GO" id="GO:0043885">
    <property type="term" value="F:anaerobic carbon-monoxide dehydrogenase activity"/>
    <property type="evidence" value="ECO:0007669"/>
    <property type="project" value="UniProtKB-EC"/>
</dbReference>
<dbReference type="InterPro" id="IPR016208">
    <property type="entry name" value="Ald_Oxase/xanthine_DH-like"/>
</dbReference>
<dbReference type="Proteomes" id="UP000539111">
    <property type="component" value="Unassembled WGS sequence"/>
</dbReference>
<dbReference type="SUPFAM" id="SSF56003">
    <property type="entry name" value="Molybdenum cofactor-binding domain"/>
    <property type="match status" value="1"/>
</dbReference>
<dbReference type="Pfam" id="PF02738">
    <property type="entry name" value="MoCoBD_1"/>
    <property type="match status" value="1"/>
</dbReference>
<dbReference type="Gene3D" id="3.30.365.10">
    <property type="entry name" value="Aldehyde oxidase/xanthine dehydrogenase, molybdopterin binding domain"/>
    <property type="match status" value="4"/>
</dbReference>
<proteinExistence type="predicted"/>
<dbReference type="Pfam" id="PF01315">
    <property type="entry name" value="Ald_Xan_dh_C"/>
    <property type="match status" value="1"/>
</dbReference>
<dbReference type="EMBL" id="JACBZP010000001">
    <property type="protein sequence ID" value="NYI65824.1"/>
    <property type="molecule type" value="Genomic_DNA"/>
</dbReference>
<dbReference type="SUPFAM" id="SSF54665">
    <property type="entry name" value="CO dehydrogenase molybdoprotein N-domain-like"/>
    <property type="match status" value="1"/>
</dbReference>
<dbReference type="InterPro" id="IPR046867">
    <property type="entry name" value="AldOxase/xan_DH_MoCoBD2"/>
</dbReference>
<dbReference type="Gene3D" id="3.90.1170.50">
    <property type="entry name" value="Aldehyde oxidase/xanthine dehydrogenase, a/b hammerhead"/>
    <property type="match status" value="1"/>
</dbReference>
<organism evidence="4 5">
    <name type="scientific">Spelaeicoccus albus</name>
    <dbReference type="NCBI Taxonomy" id="1280376"/>
    <lineage>
        <taxon>Bacteria</taxon>
        <taxon>Bacillati</taxon>
        <taxon>Actinomycetota</taxon>
        <taxon>Actinomycetes</taxon>
        <taxon>Micrococcales</taxon>
        <taxon>Brevibacteriaceae</taxon>
        <taxon>Spelaeicoccus</taxon>
    </lineage>
</organism>
<dbReference type="GO" id="GO:0005506">
    <property type="term" value="F:iron ion binding"/>
    <property type="evidence" value="ECO:0007669"/>
    <property type="project" value="InterPro"/>
</dbReference>
<dbReference type="SMART" id="SM01008">
    <property type="entry name" value="Ald_Xan_dh_C"/>
    <property type="match status" value="1"/>
</dbReference>
<dbReference type="EC" id="1.2.7.4" evidence="4"/>
<feature type="domain" description="Aldehyde oxidase/xanthine dehydrogenase a/b hammerhead" evidence="3">
    <location>
        <begin position="27"/>
        <end position="142"/>
    </location>
</feature>
<name>A0A7Z0A7F3_9MICO</name>
<comment type="caution">
    <text evidence="4">The sequence shown here is derived from an EMBL/GenBank/DDBJ whole genome shotgun (WGS) entry which is preliminary data.</text>
</comment>
<keyword evidence="1" id="KW-0500">Molybdenum</keyword>